<evidence type="ECO:0000313" key="2">
    <source>
        <dbReference type="Proteomes" id="UP000199820"/>
    </source>
</evidence>
<organism evidence="1 2">
    <name type="scientific">[Clostridium] aminophilum</name>
    <dbReference type="NCBI Taxonomy" id="1526"/>
    <lineage>
        <taxon>Bacteria</taxon>
        <taxon>Bacillati</taxon>
        <taxon>Bacillota</taxon>
        <taxon>Clostridia</taxon>
        <taxon>Lachnospirales</taxon>
        <taxon>Lachnospiraceae</taxon>
    </lineage>
</organism>
<dbReference type="EMBL" id="FOIL01000027">
    <property type="protein sequence ID" value="SET60060.1"/>
    <property type="molecule type" value="Genomic_DNA"/>
</dbReference>
<protein>
    <recommendedName>
        <fullName evidence="3">Phage integrase family protein</fullName>
    </recommendedName>
</protein>
<gene>
    <name evidence="1" type="ORF">SAMN04487771_102715</name>
</gene>
<accession>A0A1I0FR21</accession>
<sequence>MGHTDISVTLNTYTHLGLIDAEQELERMQREVKMSEKIERWKQRRKSSRE</sequence>
<evidence type="ECO:0008006" key="3">
    <source>
        <dbReference type="Google" id="ProtNLM"/>
    </source>
</evidence>
<evidence type="ECO:0000313" key="1">
    <source>
        <dbReference type="EMBL" id="SET60060.1"/>
    </source>
</evidence>
<dbReference type="Proteomes" id="UP000199820">
    <property type="component" value="Unassembled WGS sequence"/>
</dbReference>
<dbReference type="OrthoDB" id="9801717at2"/>
<dbReference type="RefSeq" id="WP_143050838.1">
    <property type="nucleotide sequence ID" value="NZ_FOIL01000027.1"/>
</dbReference>
<proteinExistence type="predicted"/>
<reference evidence="1 2" key="1">
    <citation type="submission" date="2016-10" db="EMBL/GenBank/DDBJ databases">
        <authorList>
            <person name="de Groot N.N."/>
        </authorList>
    </citation>
    <scope>NUCLEOTIDE SEQUENCE [LARGE SCALE GENOMIC DNA]</scope>
    <source>
        <strain evidence="1 2">KH1P1</strain>
    </source>
</reference>
<keyword evidence="2" id="KW-1185">Reference proteome</keyword>
<name>A0A1I0FR21_9FIRM</name>
<dbReference type="AlphaFoldDB" id="A0A1I0FR21"/>